<dbReference type="PANTHER" id="PTHR33048">
    <property type="entry name" value="PTH11-LIKE INTEGRAL MEMBRANE PROTEIN (AFU_ORTHOLOGUE AFUA_5G11245)"/>
    <property type="match status" value="1"/>
</dbReference>
<keyword evidence="3 7" id="KW-1133">Transmembrane helix</keyword>
<dbReference type="EMBL" id="JPOX01000002">
    <property type="protein sequence ID" value="KFX52690.1"/>
    <property type="molecule type" value="Genomic_DNA"/>
</dbReference>
<organism evidence="9">
    <name type="scientific">Talaromyces marneffei PM1</name>
    <dbReference type="NCBI Taxonomy" id="1077442"/>
    <lineage>
        <taxon>Eukaryota</taxon>
        <taxon>Fungi</taxon>
        <taxon>Dikarya</taxon>
        <taxon>Ascomycota</taxon>
        <taxon>Pezizomycotina</taxon>
        <taxon>Eurotiomycetes</taxon>
        <taxon>Eurotiomycetidae</taxon>
        <taxon>Eurotiales</taxon>
        <taxon>Trichocomaceae</taxon>
        <taxon>Talaromyces</taxon>
        <taxon>Talaromyces sect. Talaromyces</taxon>
    </lineage>
</organism>
<feature type="region of interest" description="Disordered" evidence="6">
    <location>
        <begin position="425"/>
        <end position="455"/>
    </location>
</feature>
<evidence type="ECO:0000256" key="6">
    <source>
        <dbReference type="SAM" id="MobiDB-lite"/>
    </source>
</evidence>
<feature type="transmembrane region" description="Helical" evidence="7">
    <location>
        <begin position="145"/>
        <end position="166"/>
    </location>
</feature>
<gene>
    <name evidence="9" type="ORF">GQ26_0021160</name>
</gene>
<feature type="transmembrane region" description="Helical" evidence="7">
    <location>
        <begin position="301"/>
        <end position="323"/>
    </location>
</feature>
<evidence type="ECO:0000256" key="5">
    <source>
        <dbReference type="ARBA" id="ARBA00038359"/>
    </source>
</evidence>
<evidence type="ECO:0000256" key="2">
    <source>
        <dbReference type="ARBA" id="ARBA00022692"/>
    </source>
</evidence>
<accession>A0A093VKE7</accession>
<dbReference type="GO" id="GO:0016020">
    <property type="term" value="C:membrane"/>
    <property type="evidence" value="ECO:0007669"/>
    <property type="project" value="UniProtKB-SubCell"/>
</dbReference>
<dbReference type="PANTHER" id="PTHR33048:SF18">
    <property type="entry name" value="INTEGRAL MEMBRANE PROTEIN"/>
    <property type="match status" value="1"/>
</dbReference>
<feature type="transmembrane region" description="Helical" evidence="7">
    <location>
        <begin position="266"/>
        <end position="289"/>
    </location>
</feature>
<dbReference type="InterPro" id="IPR049326">
    <property type="entry name" value="Rhodopsin_dom_fungi"/>
</dbReference>
<feature type="transmembrane region" description="Helical" evidence="7">
    <location>
        <begin position="6"/>
        <end position="26"/>
    </location>
</feature>
<evidence type="ECO:0000259" key="8">
    <source>
        <dbReference type="Pfam" id="PF20684"/>
    </source>
</evidence>
<comment type="caution">
    <text evidence="9">The sequence shown here is derived from an EMBL/GenBank/DDBJ whole genome shotgun (WGS) entry which is preliminary data.</text>
</comment>
<evidence type="ECO:0000313" key="9">
    <source>
        <dbReference type="EMBL" id="KFX52690.1"/>
    </source>
</evidence>
<dbReference type="Pfam" id="PF20684">
    <property type="entry name" value="Fung_rhodopsin"/>
    <property type="match status" value="1"/>
</dbReference>
<protein>
    <recommendedName>
        <fullName evidence="8">Rhodopsin domain-containing protein</fullName>
    </recommendedName>
</protein>
<comment type="similarity">
    <text evidence="5">Belongs to the SAT4 family.</text>
</comment>
<dbReference type="HOGENOM" id="CLU_601551_0_0_1"/>
<evidence type="ECO:0000256" key="1">
    <source>
        <dbReference type="ARBA" id="ARBA00004141"/>
    </source>
</evidence>
<feature type="transmembrane region" description="Helical" evidence="7">
    <location>
        <begin position="228"/>
        <end position="246"/>
    </location>
</feature>
<dbReference type="InterPro" id="IPR052337">
    <property type="entry name" value="SAT4-like"/>
</dbReference>
<feature type="domain" description="Rhodopsin" evidence="8">
    <location>
        <begin position="147"/>
        <end position="371"/>
    </location>
</feature>
<feature type="transmembrane region" description="Helical" evidence="7">
    <location>
        <begin position="186"/>
        <end position="208"/>
    </location>
</feature>
<comment type="subcellular location">
    <subcellularLocation>
        <location evidence="1">Membrane</location>
        <topology evidence="1">Multi-pass membrane protein</topology>
    </subcellularLocation>
</comment>
<sequence>MRSATFILGLVFVATVAAIPVARAAAVEASGLARRDVASGEEGTADEDVTWNADLYAAGAGERRFVLDPRGEEETADEDVTWNVNVYGGDSYPNRHLSGKGDLPEVTGDSRPGEQTCDFAIHPQIILDADLADTKSREMYSLRSVTVVVIVLVGSGCLTIVGATIGGIGADLTEVDTGTIVRFRKIAFASEFFYIFTVGIVKLSLLLYYRRIFVLSLVSPRFRRMNDIVLGVAGLWMLAFFITTLLQARPISWNWTEVGSVSNLHDFFICEAVTNIALDLTVLCMPMLIVYRMCMSLRKKILVVGIFGLGFFCVIASAIRLYYVTKYFTVSVRVNPGQFEDTVANLDLWSLIEPCSSTICICLPCLGPLFRGGRSPSSLVASIRAIFSLGSESSSQYQVNRDQSSKAEDSFKLDTLQATEQLVQNDGHSQQDTHHPNVNKLSDLEGQGARVFSNH</sequence>
<evidence type="ECO:0000256" key="4">
    <source>
        <dbReference type="ARBA" id="ARBA00023136"/>
    </source>
</evidence>
<name>A0A093VKE7_TALMA</name>
<proteinExistence type="inferred from homology"/>
<reference evidence="9" key="1">
    <citation type="journal article" date="2014" name="PLoS Genet.">
        <title>Signature Gene Expression Reveals Novel Clues to the Molecular Mechanisms of Dimorphic Transition in Penicillium marneffei.</title>
        <authorList>
            <person name="Yang E."/>
            <person name="Wang G."/>
            <person name="Cai J."/>
            <person name="Woo P.C."/>
            <person name="Lau S.K."/>
            <person name="Yuen K.-Y."/>
            <person name="Chow W.-N."/>
            <person name="Lin X."/>
        </authorList>
    </citation>
    <scope>NUCLEOTIDE SEQUENCE [LARGE SCALE GENOMIC DNA]</scope>
    <source>
        <strain evidence="9">PM1</strain>
    </source>
</reference>
<evidence type="ECO:0000256" key="3">
    <source>
        <dbReference type="ARBA" id="ARBA00022989"/>
    </source>
</evidence>
<evidence type="ECO:0000256" key="7">
    <source>
        <dbReference type="SAM" id="Phobius"/>
    </source>
</evidence>
<keyword evidence="2 7" id="KW-0812">Transmembrane</keyword>
<dbReference type="AlphaFoldDB" id="A0A093VKE7"/>
<keyword evidence="4 7" id="KW-0472">Membrane</keyword>